<gene>
    <name evidence="2" type="ORF">FL622_11750</name>
</gene>
<protein>
    <submittedName>
        <fullName evidence="2">NAD-dependent epimerase/dehydratase family protein</fullName>
    </submittedName>
</protein>
<dbReference type="SUPFAM" id="SSF51735">
    <property type="entry name" value="NAD(P)-binding Rossmann-fold domains"/>
    <property type="match status" value="1"/>
</dbReference>
<dbReference type="InterPro" id="IPR051207">
    <property type="entry name" value="ComplexI_NDUFA9_subunit"/>
</dbReference>
<dbReference type="RefSeq" id="WP_092058527.1">
    <property type="nucleotide sequence ID" value="NZ_FOJJ01000040.1"/>
</dbReference>
<dbReference type="InterPro" id="IPR016040">
    <property type="entry name" value="NAD(P)-bd_dom"/>
</dbReference>
<dbReference type="Proteomes" id="UP000317155">
    <property type="component" value="Unassembled WGS sequence"/>
</dbReference>
<evidence type="ECO:0000313" key="3">
    <source>
        <dbReference type="Proteomes" id="UP000317155"/>
    </source>
</evidence>
<name>A0A550JAN3_9BACT</name>
<sequence>MADKPKILVTGASGFIGRRLVARLLAEGYLPRCLSRRKVAASSGGVENVIADLLDPDSLRDALDGIETAYYLVHSLDAGEKDFAARDRAAAENFVAAAERAKLRRVIYLSGLGAHEELSDHLRSRHEVGEILRRGNFATTVLRAAVIIGAGGSSFEILRFLVRTQPVIPDLPGLRTRCQPIAVDNVIGYLAGCLNAEATAGATFDIGGPEILSYREMLEHLAQVAGHVNLYFPTPVFSAWLTSRLIGLLSPVKSEVALALLKGLNNEVVCRENRLRELIPESLIPYDRAVALALEEIQAGREARSSSTNFQSRP</sequence>
<proteinExistence type="predicted"/>
<dbReference type="InterPro" id="IPR036291">
    <property type="entry name" value="NAD(P)-bd_dom_sf"/>
</dbReference>
<dbReference type="OrthoDB" id="9774199at2"/>
<accession>A0A550JAN3</accession>
<dbReference type="AlphaFoldDB" id="A0A550JAN3"/>
<feature type="domain" description="NAD(P)-binding" evidence="1">
    <location>
        <begin position="11"/>
        <end position="144"/>
    </location>
</feature>
<evidence type="ECO:0000313" key="2">
    <source>
        <dbReference type="EMBL" id="TRO80298.1"/>
    </source>
</evidence>
<dbReference type="Pfam" id="PF13460">
    <property type="entry name" value="NAD_binding_10"/>
    <property type="match status" value="1"/>
</dbReference>
<evidence type="ECO:0000259" key="1">
    <source>
        <dbReference type="Pfam" id="PF13460"/>
    </source>
</evidence>
<dbReference type="GO" id="GO:0044877">
    <property type="term" value="F:protein-containing complex binding"/>
    <property type="evidence" value="ECO:0007669"/>
    <property type="project" value="TreeGrafter"/>
</dbReference>
<reference evidence="2 3" key="1">
    <citation type="submission" date="2019-07" db="EMBL/GenBank/DDBJ databases">
        <title>Insights of Desulfuromonas acetexigens electromicrobiology.</title>
        <authorList>
            <person name="Katuri K."/>
            <person name="Sapireddy V."/>
            <person name="Shaw D.R."/>
            <person name="Saikaly P."/>
        </authorList>
    </citation>
    <scope>NUCLEOTIDE SEQUENCE [LARGE SCALE GENOMIC DNA]</scope>
    <source>
        <strain evidence="2 3">2873</strain>
    </source>
</reference>
<dbReference type="PANTHER" id="PTHR12126">
    <property type="entry name" value="NADH-UBIQUINONE OXIDOREDUCTASE 39 KDA SUBUNIT-RELATED"/>
    <property type="match status" value="1"/>
</dbReference>
<dbReference type="EMBL" id="VJVV01000008">
    <property type="protein sequence ID" value="TRO80298.1"/>
    <property type="molecule type" value="Genomic_DNA"/>
</dbReference>
<dbReference type="Gene3D" id="3.40.50.720">
    <property type="entry name" value="NAD(P)-binding Rossmann-like Domain"/>
    <property type="match status" value="1"/>
</dbReference>
<keyword evidence="3" id="KW-1185">Reference proteome</keyword>
<dbReference type="PANTHER" id="PTHR12126:SF11">
    <property type="entry name" value="NADH DEHYDROGENASE [UBIQUINONE] 1 ALPHA SUBCOMPLEX SUBUNIT 9, MITOCHONDRIAL"/>
    <property type="match status" value="1"/>
</dbReference>
<comment type="caution">
    <text evidence="2">The sequence shown here is derived from an EMBL/GenBank/DDBJ whole genome shotgun (WGS) entry which is preliminary data.</text>
</comment>
<organism evidence="2 3">
    <name type="scientific">Trichloromonas acetexigens</name>
    <dbReference type="NCBI Taxonomy" id="38815"/>
    <lineage>
        <taxon>Bacteria</taxon>
        <taxon>Pseudomonadati</taxon>
        <taxon>Thermodesulfobacteriota</taxon>
        <taxon>Desulfuromonadia</taxon>
        <taxon>Desulfuromonadales</taxon>
        <taxon>Trichloromonadaceae</taxon>
        <taxon>Trichloromonas</taxon>
    </lineage>
</organism>